<dbReference type="SUPFAM" id="SSF48179">
    <property type="entry name" value="6-phosphogluconate dehydrogenase C-terminal domain-like"/>
    <property type="match status" value="1"/>
</dbReference>
<evidence type="ECO:0000256" key="8">
    <source>
        <dbReference type="ARBA" id="ARBA00023002"/>
    </source>
</evidence>
<dbReference type="InterPro" id="IPR003710">
    <property type="entry name" value="ApbA"/>
</dbReference>
<proteinExistence type="inferred from homology"/>
<dbReference type="EMBL" id="FQXM01000005">
    <property type="protein sequence ID" value="SHH44715.1"/>
    <property type="molecule type" value="Genomic_DNA"/>
</dbReference>
<dbReference type="FunFam" id="1.10.1040.10:FF:000017">
    <property type="entry name" value="2-dehydropantoate 2-reductase"/>
    <property type="match status" value="1"/>
</dbReference>
<evidence type="ECO:0000256" key="7">
    <source>
        <dbReference type="ARBA" id="ARBA00022857"/>
    </source>
</evidence>
<evidence type="ECO:0000259" key="13">
    <source>
        <dbReference type="Pfam" id="PF08546"/>
    </source>
</evidence>
<dbReference type="STRING" id="1121316.SAMN02745207_01157"/>
<dbReference type="GO" id="GO:0015940">
    <property type="term" value="P:pantothenate biosynthetic process"/>
    <property type="evidence" value="ECO:0007669"/>
    <property type="project" value="UniProtKB-UniPathway"/>
</dbReference>
<dbReference type="Pfam" id="PF08546">
    <property type="entry name" value="ApbA_C"/>
    <property type="match status" value="1"/>
</dbReference>
<organism evidence="14 15">
    <name type="scientific">Clostridium grantii DSM 8605</name>
    <dbReference type="NCBI Taxonomy" id="1121316"/>
    <lineage>
        <taxon>Bacteria</taxon>
        <taxon>Bacillati</taxon>
        <taxon>Bacillota</taxon>
        <taxon>Clostridia</taxon>
        <taxon>Eubacteriales</taxon>
        <taxon>Clostridiaceae</taxon>
        <taxon>Clostridium</taxon>
    </lineage>
</organism>
<dbReference type="Proteomes" id="UP000184447">
    <property type="component" value="Unassembled WGS sequence"/>
</dbReference>
<dbReference type="EC" id="1.1.1.169" evidence="4 11"/>
<dbReference type="InterPro" id="IPR013332">
    <property type="entry name" value="KPR_N"/>
</dbReference>
<comment type="catalytic activity">
    <reaction evidence="10 11">
        <text>(R)-pantoate + NADP(+) = 2-dehydropantoate + NADPH + H(+)</text>
        <dbReference type="Rhea" id="RHEA:16233"/>
        <dbReference type="ChEBI" id="CHEBI:11561"/>
        <dbReference type="ChEBI" id="CHEBI:15378"/>
        <dbReference type="ChEBI" id="CHEBI:15980"/>
        <dbReference type="ChEBI" id="CHEBI:57783"/>
        <dbReference type="ChEBI" id="CHEBI:58349"/>
        <dbReference type="EC" id="1.1.1.169"/>
    </reaction>
</comment>
<dbReference type="InterPro" id="IPR036291">
    <property type="entry name" value="NAD(P)-bd_dom_sf"/>
</dbReference>
<comment type="similarity">
    <text evidence="3 11">Belongs to the ketopantoate reductase family.</text>
</comment>
<dbReference type="InterPro" id="IPR050838">
    <property type="entry name" value="Ketopantoate_reductase"/>
</dbReference>
<protein>
    <recommendedName>
        <fullName evidence="5 11">2-dehydropantoate 2-reductase</fullName>
        <ecNumber evidence="4 11">1.1.1.169</ecNumber>
    </recommendedName>
    <alternativeName>
        <fullName evidence="9 11">Ketopantoate reductase</fullName>
    </alternativeName>
</protein>
<dbReference type="PANTHER" id="PTHR43765:SF2">
    <property type="entry name" value="2-DEHYDROPANTOATE 2-REDUCTASE"/>
    <property type="match status" value="1"/>
</dbReference>
<evidence type="ECO:0000256" key="11">
    <source>
        <dbReference type="RuleBase" id="RU362068"/>
    </source>
</evidence>
<comment type="pathway">
    <text evidence="2 11">Cofactor biosynthesis; (R)-pantothenate biosynthesis; (R)-pantoate from 3-methyl-2-oxobutanoate: step 2/2.</text>
</comment>
<dbReference type="PANTHER" id="PTHR43765">
    <property type="entry name" value="2-DEHYDROPANTOATE 2-REDUCTASE-RELATED"/>
    <property type="match status" value="1"/>
</dbReference>
<dbReference type="InterPro" id="IPR008927">
    <property type="entry name" value="6-PGluconate_DH-like_C_sf"/>
</dbReference>
<evidence type="ECO:0000256" key="6">
    <source>
        <dbReference type="ARBA" id="ARBA00022655"/>
    </source>
</evidence>
<evidence type="ECO:0000256" key="2">
    <source>
        <dbReference type="ARBA" id="ARBA00004994"/>
    </source>
</evidence>
<evidence type="ECO:0000313" key="15">
    <source>
        <dbReference type="Proteomes" id="UP000184447"/>
    </source>
</evidence>
<dbReference type="Gene3D" id="3.40.50.720">
    <property type="entry name" value="NAD(P)-binding Rossmann-like Domain"/>
    <property type="match status" value="1"/>
</dbReference>
<evidence type="ECO:0000256" key="4">
    <source>
        <dbReference type="ARBA" id="ARBA00013014"/>
    </source>
</evidence>
<keyword evidence="15" id="KW-1185">Reference proteome</keyword>
<evidence type="ECO:0000256" key="5">
    <source>
        <dbReference type="ARBA" id="ARBA00019465"/>
    </source>
</evidence>
<dbReference type="Pfam" id="PF02558">
    <property type="entry name" value="ApbA"/>
    <property type="match status" value="1"/>
</dbReference>
<evidence type="ECO:0000256" key="9">
    <source>
        <dbReference type="ARBA" id="ARBA00032024"/>
    </source>
</evidence>
<evidence type="ECO:0000256" key="10">
    <source>
        <dbReference type="ARBA" id="ARBA00048793"/>
    </source>
</evidence>
<keyword evidence="7 11" id="KW-0521">NADP</keyword>
<dbReference type="GO" id="GO:0050661">
    <property type="term" value="F:NADP binding"/>
    <property type="evidence" value="ECO:0007669"/>
    <property type="project" value="TreeGrafter"/>
</dbReference>
<reference evidence="14 15" key="1">
    <citation type="submission" date="2016-11" db="EMBL/GenBank/DDBJ databases">
        <authorList>
            <person name="Jaros S."/>
            <person name="Januszkiewicz K."/>
            <person name="Wedrychowicz H."/>
        </authorList>
    </citation>
    <scope>NUCLEOTIDE SEQUENCE [LARGE SCALE GENOMIC DNA]</scope>
    <source>
        <strain evidence="14 15">DSM 8605</strain>
    </source>
</reference>
<dbReference type="GO" id="GO:0005737">
    <property type="term" value="C:cytoplasm"/>
    <property type="evidence" value="ECO:0007669"/>
    <property type="project" value="TreeGrafter"/>
</dbReference>
<dbReference type="GO" id="GO:0008677">
    <property type="term" value="F:2-dehydropantoate 2-reductase activity"/>
    <property type="evidence" value="ECO:0007669"/>
    <property type="project" value="UniProtKB-EC"/>
</dbReference>
<dbReference type="SUPFAM" id="SSF51735">
    <property type="entry name" value="NAD(P)-binding Rossmann-fold domains"/>
    <property type="match status" value="1"/>
</dbReference>
<keyword evidence="8 11" id="KW-0560">Oxidoreductase</keyword>
<evidence type="ECO:0000256" key="3">
    <source>
        <dbReference type="ARBA" id="ARBA00007870"/>
    </source>
</evidence>
<dbReference type="OrthoDB" id="9793586at2"/>
<feature type="domain" description="Ketopantoate reductase N-terminal" evidence="12">
    <location>
        <begin position="3"/>
        <end position="149"/>
    </location>
</feature>
<keyword evidence="6 11" id="KW-0566">Pantothenate biosynthesis</keyword>
<feature type="domain" description="Ketopantoate reductase C-terminal" evidence="13">
    <location>
        <begin position="177"/>
        <end position="302"/>
    </location>
</feature>
<evidence type="ECO:0000313" key="14">
    <source>
        <dbReference type="EMBL" id="SHH44715.1"/>
    </source>
</evidence>
<accession>A0A1M5T1X2</accession>
<evidence type="ECO:0000256" key="1">
    <source>
        <dbReference type="ARBA" id="ARBA00002919"/>
    </source>
</evidence>
<evidence type="ECO:0000259" key="12">
    <source>
        <dbReference type="Pfam" id="PF02558"/>
    </source>
</evidence>
<dbReference type="NCBIfam" id="TIGR00745">
    <property type="entry name" value="apbA_panE"/>
    <property type="match status" value="1"/>
</dbReference>
<comment type="function">
    <text evidence="1 11">Catalyzes the NADPH-dependent reduction of ketopantoate into pantoic acid.</text>
</comment>
<gene>
    <name evidence="14" type="ORF">SAMN02745207_01157</name>
</gene>
<dbReference type="RefSeq" id="WP_073337485.1">
    <property type="nucleotide sequence ID" value="NZ_FQXM01000005.1"/>
</dbReference>
<dbReference type="InterPro" id="IPR013752">
    <property type="entry name" value="KPA_reductase"/>
</dbReference>
<dbReference type="Gene3D" id="1.10.1040.10">
    <property type="entry name" value="N-(1-d-carboxylethyl)-l-norvaline Dehydrogenase, domain 2"/>
    <property type="match status" value="1"/>
</dbReference>
<dbReference type="UniPathway" id="UPA00028">
    <property type="reaction ID" value="UER00004"/>
</dbReference>
<sequence>MKIVIAGSGAMGCFLGSKLYEQGNEVLLVDNWVDHVKTIQEKGLEIIDDNGSHVDLIKSSLPKESKGEFDLLIILTKAMQTTDMMKSCQHLINENTYILTLQNGLGNIDILEKFVPREKLIAGVTTFGSNLLGPGKIKSLGSGIIQMMQIDGIDSPMLNNINKAFTDANIDCTICDDVMKSIWTKVTINCVLNPLCSVMGTTISDISKYEGIQDLYDNLISEIIAVAKAENILLDEEKIKSMLTDLFNPSVCGNHIPSMLQDIQNGRETEIEFLNGTIIKLGKKHNIITPSNNQIYHLVKILEKKAS</sequence>
<dbReference type="AlphaFoldDB" id="A0A1M5T1X2"/>
<dbReference type="InterPro" id="IPR013328">
    <property type="entry name" value="6PGD_dom2"/>
</dbReference>
<name>A0A1M5T1X2_9CLOT</name>